<dbReference type="PANTHER" id="PTHR21427:SF19">
    <property type="entry name" value="UBIQUINONE BIOSYNTHESIS PROTEIN COQ9, MITOCHONDRIAL"/>
    <property type="match status" value="1"/>
</dbReference>
<name>X5HKR5_9RICK</name>
<evidence type="ECO:0000256" key="1">
    <source>
        <dbReference type="ARBA" id="ARBA00004749"/>
    </source>
</evidence>
<dbReference type="KEGG" id="nhm:NHE_0722"/>
<keyword evidence="3" id="KW-0831">Ubiquinone biosynthesis</keyword>
<dbReference type="AlphaFoldDB" id="X5HKR5"/>
<dbReference type="OrthoDB" id="7201143at2"/>
<dbReference type="STRING" id="1286528.NHE_0722"/>
<dbReference type="PANTHER" id="PTHR21427">
    <property type="entry name" value="UBIQUINONE BIOSYNTHESIS PROTEIN COQ9, MITOCHONDRIAL"/>
    <property type="match status" value="1"/>
</dbReference>
<accession>X5HKR5</accession>
<gene>
    <name evidence="8" type="ORF">NHE_0722</name>
</gene>
<evidence type="ECO:0000256" key="5">
    <source>
        <dbReference type="ARBA" id="ARBA00023121"/>
    </source>
</evidence>
<keyword evidence="9" id="KW-1185">Reference proteome</keyword>
<keyword evidence="4" id="KW-0809">Transit peptide</keyword>
<dbReference type="EMBL" id="CP007481">
    <property type="protein sequence ID" value="AHX11654.1"/>
    <property type="molecule type" value="Genomic_DNA"/>
</dbReference>
<dbReference type="GO" id="GO:0006744">
    <property type="term" value="P:ubiquinone biosynthetic process"/>
    <property type="evidence" value="ECO:0007669"/>
    <property type="project" value="UniProtKB-KW"/>
</dbReference>
<dbReference type="NCBIfam" id="TIGR02396">
    <property type="entry name" value="diverge_rpsU"/>
    <property type="match status" value="1"/>
</dbReference>
<comment type="function">
    <text evidence="6">Membrane-associated protein that warps the membrane surface to access and bind aromatic isoprenes with high specificity, including ubiquinone (CoQ) isoprene intermediates and presents them directly to COQ7, therefore facilitating the COQ7-mediated hydroxylase step. Participates in the biosynthesis of coenzyme Q, also named ubiquinone, an essential lipid-soluble electron transporter for aerobic cellular respiration.</text>
</comment>
<comment type="pathway">
    <text evidence="1">Cofactor biosynthesis; ubiquinone biosynthesis.</text>
</comment>
<dbReference type="Proteomes" id="UP000023755">
    <property type="component" value="Chromosome"/>
</dbReference>
<evidence type="ECO:0000256" key="2">
    <source>
        <dbReference type="ARBA" id="ARBA00010766"/>
    </source>
</evidence>
<evidence type="ECO:0000313" key="9">
    <source>
        <dbReference type="Proteomes" id="UP000023755"/>
    </source>
</evidence>
<proteinExistence type="inferred from homology"/>
<evidence type="ECO:0000256" key="6">
    <source>
        <dbReference type="ARBA" id="ARBA00058104"/>
    </source>
</evidence>
<comment type="similarity">
    <text evidence="2">Belongs to the COQ9 family.</text>
</comment>
<dbReference type="InterPro" id="IPR013718">
    <property type="entry name" value="COQ9_C"/>
</dbReference>
<dbReference type="HOGENOM" id="CLU_1388944_0_0_5"/>
<dbReference type="GO" id="GO:0008289">
    <property type="term" value="F:lipid binding"/>
    <property type="evidence" value="ECO:0007669"/>
    <property type="project" value="UniProtKB-KW"/>
</dbReference>
<evidence type="ECO:0000259" key="7">
    <source>
        <dbReference type="Pfam" id="PF08511"/>
    </source>
</evidence>
<keyword evidence="5" id="KW-0446">Lipid-binding</keyword>
<dbReference type="InterPro" id="IPR012762">
    <property type="entry name" value="Ubiq_biosynth_COQ9"/>
</dbReference>
<dbReference type="Pfam" id="PF08511">
    <property type="entry name" value="COQ9"/>
    <property type="match status" value="1"/>
</dbReference>
<organism evidence="8 9">
    <name type="scientific">Neorickettsia helminthoeca str. Oregon</name>
    <dbReference type="NCBI Taxonomy" id="1286528"/>
    <lineage>
        <taxon>Bacteria</taxon>
        <taxon>Pseudomonadati</taxon>
        <taxon>Pseudomonadota</taxon>
        <taxon>Alphaproteobacteria</taxon>
        <taxon>Rickettsiales</taxon>
        <taxon>Anaplasmataceae</taxon>
        <taxon>Neorickettsia</taxon>
    </lineage>
</organism>
<feature type="domain" description="COQ9 C-terminal" evidence="7">
    <location>
        <begin position="114"/>
        <end position="181"/>
    </location>
</feature>
<protein>
    <submittedName>
        <fullName evidence="8">COQ9 family protein</fullName>
    </submittedName>
</protein>
<evidence type="ECO:0000256" key="4">
    <source>
        <dbReference type="ARBA" id="ARBA00022946"/>
    </source>
</evidence>
<sequence>MEDAKFLALVEKFIEVVPFMGLNYSALLFAADQIEALESLYVFGENIQNFLNTLDSYVTRKALSLSDYTIGGISGRIESILWNRVFVYSSFKNYRIFLKKRLLFASNPRNSLSSLQASYRLVDDIWHAVNDTSIGFTFYSRRGTLAVLNASLMVKLANDYSHELNETHSFLRERIKNIVSFSKAKNRARSIFCSYLGRS</sequence>
<evidence type="ECO:0000313" key="8">
    <source>
        <dbReference type="EMBL" id="AHX11654.1"/>
    </source>
</evidence>
<dbReference type="RefSeq" id="WP_051579648.1">
    <property type="nucleotide sequence ID" value="NZ_CP007481.1"/>
</dbReference>
<reference evidence="8 9" key="1">
    <citation type="submission" date="2014-03" db="EMBL/GenBank/DDBJ databases">
        <title>Sequencing and Comparison of Genomes and Transcriptome Profiles of Human Ehrlichiosis Agents.</title>
        <authorList>
            <person name="Lin M."/>
            <person name="Daugherty S.C."/>
            <person name="Nagaraj S."/>
            <person name="Cheng Z."/>
            <person name="Xiong Q."/>
            <person name="Lin F.-Y."/>
            <person name="Sengamalay N."/>
            <person name="Ott S."/>
            <person name="Godinez A."/>
            <person name="Tallon L.J."/>
            <person name="Sadzewicz L."/>
            <person name="Fraser C.M."/>
            <person name="Dunning Hotopp J.C."/>
            <person name="Rikihisa Y."/>
        </authorList>
    </citation>
    <scope>NUCLEOTIDE SEQUENCE [LARGE SCALE GENOMIC DNA]</scope>
    <source>
        <strain evidence="8 9">Oregon</strain>
    </source>
</reference>
<evidence type="ECO:0000256" key="3">
    <source>
        <dbReference type="ARBA" id="ARBA00022688"/>
    </source>
</evidence>